<evidence type="ECO:0000256" key="1">
    <source>
        <dbReference type="ARBA" id="ARBA00010193"/>
    </source>
</evidence>
<feature type="domain" description="Calpain catalytic" evidence="6">
    <location>
        <begin position="247"/>
        <end position="320"/>
    </location>
</feature>
<evidence type="ECO:0000313" key="7">
    <source>
        <dbReference type="EMBL" id="KAJ3487156.1"/>
    </source>
</evidence>
<dbReference type="SUPFAM" id="SSF116846">
    <property type="entry name" value="MIT domain"/>
    <property type="match status" value="1"/>
</dbReference>
<dbReference type="EMBL" id="JANAWD010000100">
    <property type="protein sequence ID" value="KAJ3487156.1"/>
    <property type="molecule type" value="Genomic_DNA"/>
</dbReference>
<dbReference type="GO" id="GO:0004198">
    <property type="term" value="F:calcium-dependent cysteine-type endopeptidase activity"/>
    <property type="evidence" value="ECO:0007669"/>
    <property type="project" value="InterPro"/>
</dbReference>
<evidence type="ECO:0000256" key="5">
    <source>
        <dbReference type="PROSITE-ProRule" id="PRU00239"/>
    </source>
</evidence>
<dbReference type="AlphaFoldDB" id="A0AAD5VB43"/>
<dbReference type="InterPro" id="IPR036181">
    <property type="entry name" value="MIT_dom_sf"/>
</dbReference>
<dbReference type="PROSITE" id="PS50203">
    <property type="entry name" value="CALPAIN_CAT"/>
    <property type="match status" value="1"/>
</dbReference>
<dbReference type="InterPro" id="IPR036213">
    <property type="entry name" value="Calpain_III_sf"/>
</dbReference>
<dbReference type="SUPFAM" id="SSF54001">
    <property type="entry name" value="Cysteine proteinases"/>
    <property type="match status" value="2"/>
</dbReference>
<name>A0AAD5VB43_9APHY</name>
<keyword evidence="3" id="KW-0378">Hydrolase</keyword>
<organism evidence="7 8">
    <name type="scientific">Meripilus lineatus</name>
    <dbReference type="NCBI Taxonomy" id="2056292"/>
    <lineage>
        <taxon>Eukaryota</taxon>
        <taxon>Fungi</taxon>
        <taxon>Dikarya</taxon>
        <taxon>Basidiomycota</taxon>
        <taxon>Agaricomycotina</taxon>
        <taxon>Agaricomycetes</taxon>
        <taxon>Polyporales</taxon>
        <taxon>Meripilaceae</taxon>
        <taxon>Meripilus</taxon>
    </lineage>
</organism>
<dbReference type="InterPro" id="IPR001300">
    <property type="entry name" value="Peptidase_C2_calpain_cat"/>
</dbReference>
<dbReference type="SUPFAM" id="SSF49758">
    <property type="entry name" value="Calpain large subunit, middle domain (domain III)"/>
    <property type="match status" value="2"/>
</dbReference>
<evidence type="ECO:0000259" key="6">
    <source>
        <dbReference type="PROSITE" id="PS50203"/>
    </source>
</evidence>
<dbReference type="Proteomes" id="UP001212997">
    <property type="component" value="Unassembled WGS sequence"/>
</dbReference>
<dbReference type="InterPro" id="IPR038765">
    <property type="entry name" value="Papain-like_cys_pep_sf"/>
</dbReference>
<dbReference type="SMART" id="SM00720">
    <property type="entry name" value="calpain_III"/>
    <property type="match status" value="1"/>
</dbReference>
<keyword evidence="4" id="KW-0788">Thiol protease</keyword>
<comment type="caution">
    <text evidence="7">The sequence shown here is derived from an EMBL/GenBank/DDBJ whole genome shotgun (WGS) entry which is preliminary data.</text>
</comment>
<gene>
    <name evidence="7" type="ORF">NLI96_g3727</name>
</gene>
<proteinExistence type="inferred from homology"/>
<dbReference type="PANTHER" id="PTHR46143:SF1">
    <property type="entry name" value="CALPAIN-7"/>
    <property type="match status" value="1"/>
</dbReference>
<evidence type="ECO:0000313" key="8">
    <source>
        <dbReference type="Proteomes" id="UP001212997"/>
    </source>
</evidence>
<dbReference type="SMART" id="SM00230">
    <property type="entry name" value="CysPc"/>
    <property type="match status" value="1"/>
</dbReference>
<dbReference type="PANTHER" id="PTHR46143">
    <property type="entry name" value="CALPAIN-7"/>
    <property type="match status" value="1"/>
</dbReference>
<reference evidence="7" key="1">
    <citation type="submission" date="2022-07" db="EMBL/GenBank/DDBJ databases">
        <title>Genome Sequence of Physisporinus lineatus.</title>
        <authorList>
            <person name="Buettner E."/>
        </authorList>
    </citation>
    <scope>NUCLEOTIDE SEQUENCE</scope>
    <source>
        <strain evidence="7">VT162</strain>
    </source>
</reference>
<comment type="caution">
    <text evidence="5">Lacks conserved residue(s) required for the propagation of feature annotation.</text>
</comment>
<protein>
    <recommendedName>
        <fullName evidence="6">Calpain catalytic domain-containing protein</fullName>
    </recommendedName>
</protein>
<dbReference type="GO" id="GO:0006508">
    <property type="term" value="P:proteolysis"/>
    <property type="evidence" value="ECO:0007669"/>
    <property type="project" value="UniProtKB-KW"/>
</dbReference>
<accession>A0AAD5VB43</accession>
<keyword evidence="2" id="KW-0645">Protease</keyword>
<evidence type="ECO:0000256" key="3">
    <source>
        <dbReference type="ARBA" id="ARBA00022801"/>
    </source>
</evidence>
<dbReference type="InterPro" id="IPR051297">
    <property type="entry name" value="PalB/RIM13"/>
</dbReference>
<evidence type="ECO:0000256" key="2">
    <source>
        <dbReference type="ARBA" id="ARBA00022670"/>
    </source>
</evidence>
<sequence length="750" mass="83101">MAAYTKGTKAELERDFDRAFPLYIQAAEDFLHLSRASTNPSLRASYKALADKALERAEKIKSVKRDIAPVLRNHFDEREQASVLRRSSTVNGSLTPLWGTFSPPTPILQPLLSPEQRKHFAVWKRLPRAEWPLSSPSRPLQADAIIQSVVSDCSVCASIAVCINHDRRWGTKLCESALHPRDEEGAIRETADGRYSLRFLFNGAPRRASTPIPKSRNILMISPILADRYRFRVIQVHSFDTSLGPDIDDQLPSDQEGNLLCMFSGNDRQLLPSLIEKGYMRLMGGYDFPGSNSNIDLHTIIGWIPEHIEIRRLVTILNTWLHPGNEDDCLESQLQALSLERKNVQHALRDSMWQQTHQVAQGQPKHFQLALKATDDVFQGEHEIWVLLTRHVADTRAQSDFVSLYAESGDLLDVNAAHLKGAYISSTHVLVKASISRFFPVLSLVASYDGDDDNVGFTIDAYASIPISWIKETTALPYNEKVMGSFTRKTAGGNPSYPTFMNNPQYRLRFLPDSGPSRPPARGQKATLKIVAQGCRGMPLSINVVWSRGERVTELVSGDVTGSSGPYTYGFAHIRKEVQLEEYVIIVSAFTPQSLGQFILCTESSHRFELTAVPQEGAGMFSKVIRGSWSGDGAAGGPSFKRYTANPTYEIQVSSQTQLKARLQLHEANKITSINLTLFSLGEPRKLGPHIATSGPYSDAVSGVVIPQTTMKAGNYLLIPSTFSPGIEAGYLLIIYSSGQITVNQTDLSA</sequence>
<dbReference type="Gene3D" id="1.20.58.80">
    <property type="entry name" value="Phosphotransferase system, lactose/cellobiose-type IIA subunit"/>
    <property type="match status" value="1"/>
</dbReference>
<keyword evidence="8" id="KW-1185">Reference proteome</keyword>
<evidence type="ECO:0000256" key="4">
    <source>
        <dbReference type="ARBA" id="ARBA00022807"/>
    </source>
</evidence>
<dbReference type="InterPro" id="IPR022683">
    <property type="entry name" value="Calpain_III"/>
</dbReference>
<comment type="similarity">
    <text evidence="1">Belongs to the peptidase C2 family. PalB/RIM13 subfamily.</text>
</comment>
<dbReference type="Gene3D" id="2.60.120.380">
    <property type="match status" value="2"/>
</dbReference>